<evidence type="ECO:0000256" key="9">
    <source>
        <dbReference type="HAMAP-Rule" id="MF_02095"/>
    </source>
</evidence>
<evidence type="ECO:0000256" key="4">
    <source>
        <dbReference type="ARBA" id="ARBA00022519"/>
    </source>
</evidence>
<dbReference type="InterPro" id="IPR050725">
    <property type="entry name" value="CysQ/Inositol_MonoPase"/>
</dbReference>
<keyword evidence="7 9" id="KW-0460">Magnesium</keyword>
<dbReference type="PROSITE" id="PS00629">
    <property type="entry name" value="IMP_1"/>
    <property type="match status" value="1"/>
</dbReference>
<evidence type="ECO:0000256" key="7">
    <source>
        <dbReference type="ARBA" id="ARBA00022842"/>
    </source>
</evidence>
<evidence type="ECO:0000313" key="11">
    <source>
        <dbReference type="Proteomes" id="UP001556653"/>
    </source>
</evidence>
<dbReference type="InterPro" id="IPR000760">
    <property type="entry name" value="Inositol_monophosphatase-like"/>
</dbReference>
<feature type="binding site" evidence="9">
    <location>
        <begin position="92"/>
        <end position="95"/>
    </location>
    <ligand>
        <name>substrate</name>
    </ligand>
</feature>
<dbReference type="RefSeq" id="WP_367967752.1">
    <property type="nucleotide sequence ID" value="NZ_JBAKFI010000002.1"/>
</dbReference>
<dbReference type="PANTHER" id="PTHR43028:SF5">
    <property type="entry name" value="3'(2'),5'-BISPHOSPHATE NUCLEOTIDASE 1"/>
    <property type="match status" value="1"/>
</dbReference>
<evidence type="ECO:0000256" key="3">
    <source>
        <dbReference type="ARBA" id="ARBA00022475"/>
    </source>
</evidence>
<evidence type="ECO:0000256" key="8">
    <source>
        <dbReference type="ARBA" id="ARBA00023136"/>
    </source>
</evidence>
<feature type="binding site" evidence="9">
    <location>
        <position position="92"/>
    </location>
    <ligand>
        <name>Mg(2+)</name>
        <dbReference type="ChEBI" id="CHEBI:18420"/>
        <label>1</label>
    </ligand>
</feature>
<keyword evidence="8 9" id="KW-0472">Membrane</keyword>
<dbReference type="InterPro" id="IPR006240">
    <property type="entry name" value="CysQ"/>
</dbReference>
<organism evidence="10 11">
    <name type="scientific">Spiribacter onubensis</name>
    <dbReference type="NCBI Taxonomy" id="3122420"/>
    <lineage>
        <taxon>Bacteria</taxon>
        <taxon>Pseudomonadati</taxon>
        <taxon>Pseudomonadota</taxon>
        <taxon>Gammaproteobacteria</taxon>
        <taxon>Chromatiales</taxon>
        <taxon>Ectothiorhodospiraceae</taxon>
        <taxon>Spiribacter</taxon>
    </lineage>
</organism>
<comment type="function">
    <text evidence="9">Converts adenosine-3',5'-bisphosphate (PAP) to AMP.</text>
</comment>
<proteinExistence type="inferred from homology"/>
<feature type="binding site" evidence="9">
    <location>
        <position position="226"/>
    </location>
    <ligand>
        <name>substrate</name>
    </ligand>
</feature>
<keyword evidence="6 9" id="KW-0378">Hydrolase</keyword>
<dbReference type="SUPFAM" id="SSF56655">
    <property type="entry name" value="Carbohydrate phosphatase"/>
    <property type="match status" value="1"/>
</dbReference>
<evidence type="ECO:0000256" key="1">
    <source>
        <dbReference type="ARBA" id="ARBA00001625"/>
    </source>
</evidence>
<dbReference type="NCBIfam" id="TIGR01331">
    <property type="entry name" value="bisphos_cysQ"/>
    <property type="match status" value="1"/>
</dbReference>
<dbReference type="InterPro" id="IPR020583">
    <property type="entry name" value="Inositol_monoP_metal-BS"/>
</dbReference>
<dbReference type="PRINTS" id="PR00377">
    <property type="entry name" value="IMPHPHTASES"/>
</dbReference>
<dbReference type="PROSITE" id="PS00630">
    <property type="entry name" value="IMP_2"/>
    <property type="match status" value="1"/>
</dbReference>
<comment type="cofactor">
    <cofactor evidence="9">
        <name>Mg(2+)</name>
        <dbReference type="ChEBI" id="CHEBI:18420"/>
    </cofactor>
</comment>
<reference evidence="10 11" key="1">
    <citation type="submission" date="2024-02" db="EMBL/GenBank/DDBJ databases">
        <title>New especies of Spiribacter isolated from saline water.</title>
        <authorList>
            <person name="Leon M.J."/>
            <person name="De La Haba R."/>
            <person name="Sanchez-Porro C."/>
            <person name="Ventosa A."/>
        </authorList>
    </citation>
    <scope>NUCLEOTIDE SEQUENCE [LARGE SCALE GENOMIC DNA]</scope>
    <source>
        <strain evidence="11">ag22IC4-227</strain>
    </source>
</reference>
<keyword evidence="3 9" id="KW-1003">Cell membrane</keyword>
<dbReference type="PANTHER" id="PTHR43028">
    <property type="entry name" value="3'(2'),5'-BISPHOSPHATE NUCLEOTIDASE 1"/>
    <property type="match status" value="1"/>
</dbReference>
<dbReference type="EC" id="3.1.3.7" evidence="9"/>
<keyword evidence="5 9" id="KW-0479">Metal-binding</keyword>
<dbReference type="EMBL" id="JBAKFJ010000001">
    <property type="protein sequence ID" value="MEX0387196.1"/>
    <property type="molecule type" value="Genomic_DNA"/>
</dbReference>
<evidence type="ECO:0000313" key="10">
    <source>
        <dbReference type="EMBL" id="MEX0387196.1"/>
    </source>
</evidence>
<feature type="binding site" evidence="9">
    <location>
        <position position="90"/>
    </location>
    <ligand>
        <name>Mg(2+)</name>
        <dbReference type="ChEBI" id="CHEBI:18420"/>
        <label>2</label>
    </ligand>
</feature>
<dbReference type="CDD" id="cd01638">
    <property type="entry name" value="CysQ"/>
    <property type="match status" value="1"/>
</dbReference>
<comment type="caution">
    <text evidence="10">The sequence shown here is derived from an EMBL/GenBank/DDBJ whole genome shotgun (WGS) entry which is preliminary data.</text>
</comment>
<feature type="binding site" evidence="9">
    <location>
        <position position="226"/>
    </location>
    <ligand>
        <name>Mg(2+)</name>
        <dbReference type="ChEBI" id="CHEBI:18420"/>
        <label>2</label>
    </ligand>
</feature>
<protein>
    <recommendedName>
        <fullName evidence="9">3'(2'),5'-bisphosphate nucleotidase CysQ</fullName>
        <ecNumber evidence="9">3.1.3.7</ecNumber>
    </recommendedName>
    <alternativeName>
        <fullName evidence="9">3'(2'),5-bisphosphonucleoside 3'(2')-phosphohydrolase</fullName>
    </alternativeName>
    <alternativeName>
        <fullName evidence="9">3'-phosphoadenosine 5'-phosphate phosphatase</fullName>
        <shortName evidence="9">PAP phosphatase</shortName>
    </alternativeName>
</protein>
<comment type="catalytic activity">
    <reaction evidence="1 9">
        <text>adenosine 3',5'-bisphosphate + H2O = AMP + phosphate</text>
        <dbReference type="Rhea" id="RHEA:10040"/>
        <dbReference type="ChEBI" id="CHEBI:15377"/>
        <dbReference type="ChEBI" id="CHEBI:43474"/>
        <dbReference type="ChEBI" id="CHEBI:58343"/>
        <dbReference type="ChEBI" id="CHEBI:456215"/>
        <dbReference type="EC" id="3.1.3.7"/>
    </reaction>
</comment>
<gene>
    <name evidence="9 10" type="primary">cysQ</name>
    <name evidence="10" type="ORF">V6X64_09345</name>
</gene>
<keyword evidence="4 9" id="KW-0997">Cell inner membrane</keyword>
<feature type="binding site" evidence="9">
    <location>
        <position position="93"/>
    </location>
    <ligand>
        <name>Mg(2+)</name>
        <dbReference type="ChEBI" id="CHEBI:18420"/>
        <label>2</label>
    </ligand>
</feature>
<evidence type="ECO:0000256" key="2">
    <source>
        <dbReference type="ARBA" id="ARBA00005289"/>
    </source>
</evidence>
<dbReference type="Gene3D" id="3.40.190.80">
    <property type="match status" value="1"/>
</dbReference>
<evidence type="ECO:0000256" key="6">
    <source>
        <dbReference type="ARBA" id="ARBA00022801"/>
    </source>
</evidence>
<feature type="binding site" evidence="9">
    <location>
        <position position="70"/>
    </location>
    <ligand>
        <name>substrate</name>
    </ligand>
</feature>
<dbReference type="Pfam" id="PF00459">
    <property type="entry name" value="Inositol_P"/>
    <property type="match status" value="1"/>
</dbReference>
<evidence type="ECO:0000256" key="5">
    <source>
        <dbReference type="ARBA" id="ARBA00022723"/>
    </source>
</evidence>
<dbReference type="GO" id="GO:0008441">
    <property type="term" value="F:3'(2'),5'-bisphosphate nucleotidase activity"/>
    <property type="evidence" value="ECO:0007669"/>
    <property type="project" value="UniProtKB-EC"/>
</dbReference>
<dbReference type="Gene3D" id="3.30.540.10">
    <property type="entry name" value="Fructose-1,6-Bisphosphatase, subunit A, domain 1"/>
    <property type="match status" value="1"/>
</dbReference>
<dbReference type="Proteomes" id="UP001556653">
    <property type="component" value="Unassembled WGS sequence"/>
</dbReference>
<accession>A0ABV3SAN0</accession>
<name>A0ABV3SAN0_9GAMM</name>
<sequence length="284" mass="31706">MDTQDIDRLSEAAVEIAESAGREILSIYASGFEVEAKADDSPLTTADNAAHHLIVERLGELTPDIPVISEEGGIPSYETRRGWRRYWLVDPLDGTREFVKRNGEFTVNIALIEHQAPAIGVVHAPVLSTTWMGLRWPVIGEESGTQRCRAERRDAEGRHDIRTRRVDAARLTVVVSRSHRHPRVEELLQRLPEFETRSMGSSLKFCLVAEGAADCYPRFGPTSEWDSAAAQCVVEAAGGMVIRTDGVALRYNAKESTLNPNFVVLGDPDWRWAEYLRGLPVDER</sequence>
<comment type="subcellular location">
    <subcellularLocation>
        <location evidence="9">Cell inner membrane</location>
        <topology evidence="9">Peripheral membrane protein</topology>
        <orientation evidence="9">Cytoplasmic side</orientation>
    </subcellularLocation>
</comment>
<feature type="binding site" evidence="9">
    <location>
        <position position="70"/>
    </location>
    <ligand>
        <name>Mg(2+)</name>
        <dbReference type="ChEBI" id="CHEBI:18420"/>
        <label>1</label>
    </ligand>
</feature>
<dbReference type="HAMAP" id="MF_02095">
    <property type="entry name" value="CysQ"/>
    <property type="match status" value="1"/>
</dbReference>
<keyword evidence="11" id="KW-1185">Reference proteome</keyword>
<feature type="binding site" evidence="9">
    <location>
        <position position="90"/>
    </location>
    <ligand>
        <name>Mg(2+)</name>
        <dbReference type="ChEBI" id="CHEBI:18420"/>
        <label>1</label>
    </ligand>
</feature>
<dbReference type="InterPro" id="IPR020550">
    <property type="entry name" value="Inositol_monophosphatase_CS"/>
</dbReference>
<comment type="similarity">
    <text evidence="2 9">Belongs to the inositol monophosphatase superfamily. CysQ family.</text>
</comment>